<dbReference type="SUPFAM" id="SSF50729">
    <property type="entry name" value="PH domain-like"/>
    <property type="match status" value="1"/>
</dbReference>
<gene>
    <name evidence="6" type="ORF">THRCLA_10399</name>
</gene>
<accession>A0A1V9YR21</accession>
<dbReference type="SMART" id="SM00220">
    <property type="entry name" value="S_TKc"/>
    <property type="match status" value="1"/>
</dbReference>
<dbReference type="OrthoDB" id="68483at2759"/>
<dbReference type="Gene3D" id="6.20.350.10">
    <property type="match status" value="1"/>
</dbReference>
<dbReference type="Proteomes" id="UP000243217">
    <property type="component" value="Unassembled WGS sequence"/>
</dbReference>
<dbReference type="InterPro" id="IPR003032">
    <property type="entry name" value="Ryanodine_rcpt"/>
</dbReference>
<dbReference type="GO" id="GO:0005524">
    <property type="term" value="F:ATP binding"/>
    <property type="evidence" value="ECO:0007669"/>
    <property type="project" value="UniProtKB-UniRule"/>
</dbReference>
<dbReference type="PANTHER" id="PTHR24348">
    <property type="entry name" value="SERINE/THREONINE-PROTEIN KINASE UNC-51-RELATED"/>
    <property type="match status" value="1"/>
</dbReference>
<keyword evidence="7" id="KW-1185">Reference proteome</keyword>
<evidence type="ECO:0000256" key="2">
    <source>
        <dbReference type="ARBA" id="ARBA00022840"/>
    </source>
</evidence>
<dbReference type="InterPro" id="IPR045269">
    <property type="entry name" value="Atg1-like"/>
</dbReference>
<dbReference type="STRING" id="74557.A0A1V9YR21"/>
<keyword evidence="6" id="KW-0418">Kinase</keyword>
<feature type="region of interest" description="Disordered" evidence="4">
    <location>
        <begin position="132"/>
        <end position="157"/>
    </location>
</feature>
<evidence type="ECO:0000259" key="5">
    <source>
        <dbReference type="PROSITE" id="PS50011"/>
    </source>
</evidence>
<evidence type="ECO:0000256" key="3">
    <source>
        <dbReference type="PROSITE-ProRule" id="PRU10141"/>
    </source>
</evidence>
<dbReference type="AlphaFoldDB" id="A0A1V9YR21"/>
<feature type="domain" description="Protein kinase" evidence="5">
    <location>
        <begin position="101"/>
        <end position="405"/>
    </location>
</feature>
<reference evidence="6 7" key="1">
    <citation type="journal article" date="2014" name="Genome Biol. Evol.">
        <title>The secreted proteins of Achlya hypogyna and Thraustotheca clavata identify the ancestral oomycete secretome and reveal gene acquisitions by horizontal gene transfer.</title>
        <authorList>
            <person name="Misner I."/>
            <person name="Blouin N."/>
            <person name="Leonard G."/>
            <person name="Richards T.A."/>
            <person name="Lane C.E."/>
        </authorList>
    </citation>
    <scope>NUCLEOTIDE SEQUENCE [LARGE SCALE GENOMIC DNA]</scope>
    <source>
        <strain evidence="6 7">ATCC 34112</strain>
    </source>
</reference>
<dbReference type="Pfam" id="PF00069">
    <property type="entry name" value="Pkinase"/>
    <property type="match status" value="1"/>
</dbReference>
<sequence>MGRRLLGDAARHSLTKYTTSNRKNLRGQSIDIHGARVESINDLGIDIYLQKPYNQQQVLHLTAPNDSDKEKWIEALTNCANGITSGISKRICHRGVLNGQYILVRELGRGASGVVHLYTCHGKPCAVKRLSSNTSKKATKHLPPKGSQLRAPDRPDGLPDDVKREIAILKKVSNLPHVVSLYDVIHDADNDCVYLVMEFLGGGPIATYNKDTKRFHTKQHLAESDIKRIMRCATVGLKYLHANHLVHRDIKPDNLLLTEDNRECKLADLGVAHFFPPPTSLLGEAQQDAGMLCNTKGTFSKEKAFQMCVGTYEFMSPEALSGEAYSGYAADIWALGVTLYALVCGVLPFQAPNILALFDAIANQPLIFPETKVLSHDLKDLITRMLIKDAHHRITLEDVLLHPWLSAGATKHYLYHSTSPLHKVEINPNDISIAVSPLQMKFNQLRNSQTTTEDLALWSITPSFREEKSASYRPSPINIDNISIPKVLQNDIISIAHQVHFAWCTQKTLEGWIYGNERNDDLKVHPLLKPYHKLDNEAQSRNIASVNASIQCILALGYQIRSSRISSTRMLPISLERITLSGDLIILSDLLAENDHELWAFQYIQNQWSYGKEYNIEKKTHPALLPFLALPESHRNSSRNNALVIIKSLVALKYSIQHLDVKH</sequence>
<evidence type="ECO:0000256" key="1">
    <source>
        <dbReference type="ARBA" id="ARBA00022741"/>
    </source>
</evidence>
<dbReference type="PROSITE" id="PS00107">
    <property type="entry name" value="PROTEIN_KINASE_ATP"/>
    <property type="match status" value="1"/>
</dbReference>
<dbReference type="InterPro" id="IPR017441">
    <property type="entry name" value="Protein_kinase_ATP_BS"/>
</dbReference>
<dbReference type="PROSITE" id="PS00108">
    <property type="entry name" value="PROTEIN_KINASE_ST"/>
    <property type="match status" value="1"/>
</dbReference>
<dbReference type="Pfam" id="PF02026">
    <property type="entry name" value="RyR"/>
    <property type="match status" value="2"/>
</dbReference>
<proteinExistence type="predicted"/>
<comment type="caution">
    <text evidence="6">The sequence shown here is derived from an EMBL/GenBank/DDBJ whole genome shotgun (WGS) entry which is preliminary data.</text>
</comment>
<keyword evidence="6" id="KW-0808">Transferase</keyword>
<dbReference type="CDD" id="cd14008">
    <property type="entry name" value="STKc_LKB1_CaMKK"/>
    <property type="match status" value="1"/>
</dbReference>
<dbReference type="InterPro" id="IPR011009">
    <property type="entry name" value="Kinase-like_dom_sf"/>
</dbReference>
<dbReference type="SUPFAM" id="SSF56112">
    <property type="entry name" value="Protein kinase-like (PK-like)"/>
    <property type="match status" value="1"/>
</dbReference>
<organism evidence="6 7">
    <name type="scientific">Thraustotheca clavata</name>
    <dbReference type="NCBI Taxonomy" id="74557"/>
    <lineage>
        <taxon>Eukaryota</taxon>
        <taxon>Sar</taxon>
        <taxon>Stramenopiles</taxon>
        <taxon>Oomycota</taxon>
        <taxon>Saprolegniomycetes</taxon>
        <taxon>Saprolegniales</taxon>
        <taxon>Achlyaceae</taxon>
        <taxon>Thraustotheca</taxon>
    </lineage>
</organism>
<dbReference type="GO" id="GO:0010506">
    <property type="term" value="P:regulation of autophagy"/>
    <property type="evidence" value="ECO:0007669"/>
    <property type="project" value="InterPro"/>
</dbReference>
<protein>
    <submittedName>
        <fullName evidence="6">Kinase</fullName>
    </submittedName>
</protein>
<dbReference type="InterPro" id="IPR000719">
    <property type="entry name" value="Prot_kinase_dom"/>
</dbReference>
<feature type="binding site" evidence="3">
    <location>
        <position position="128"/>
    </location>
    <ligand>
        <name>ATP</name>
        <dbReference type="ChEBI" id="CHEBI:30616"/>
    </ligand>
</feature>
<evidence type="ECO:0000256" key="4">
    <source>
        <dbReference type="SAM" id="MobiDB-lite"/>
    </source>
</evidence>
<keyword evidence="2 3" id="KW-0067">ATP-binding</keyword>
<dbReference type="EMBL" id="JNBS01003333">
    <property type="protein sequence ID" value="OQR88205.1"/>
    <property type="molecule type" value="Genomic_DNA"/>
</dbReference>
<evidence type="ECO:0000313" key="6">
    <source>
        <dbReference type="EMBL" id="OQR88205.1"/>
    </source>
</evidence>
<name>A0A1V9YR21_9STRA</name>
<dbReference type="GO" id="GO:0004674">
    <property type="term" value="F:protein serine/threonine kinase activity"/>
    <property type="evidence" value="ECO:0007669"/>
    <property type="project" value="InterPro"/>
</dbReference>
<dbReference type="PANTHER" id="PTHR24348:SF72">
    <property type="entry name" value="SERINE_THREONINE PROTEIN KINASE"/>
    <property type="match status" value="1"/>
</dbReference>
<dbReference type="InterPro" id="IPR008271">
    <property type="entry name" value="Ser/Thr_kinase_AS"/>
</dbReference>
<dbReference type="Gene3D" id="1.10.510.10">
    <property type="entry name" value="Transferase(Phosphotransferase) domain 1"/>
    <property type="match status" value="1"/>
</dbReference>
<dbReference type="Gene3D" id="1.10.490.160">
    <property type="match status" value="1"/>
</dbReference>
<keyword evidence="1 3" id="KW-0547">Nucleotide-binding</keyword>
<dbReference type="GO" id="GO:0005737">
    <property type="term" value="C:cytoplasm"/>
    <property type="evidence" value="ECO:0007669"/>
    <property type="project" value="TreeGrafter"/>
</dbReference>
<evidence type="ECO:0000313" key="7">
    <source>
        <dbReference type="Proteomes" id="UP000243217"/>
    </source>
</evidence>
<dbReference type="PROSITE" id="PS50011">
    <property type="entry name" value="PROTEIN_KINASE_DOM"/>
    <property type="match status" value="1"/>
</dbReference>